<evidence type="ECO:0000313" key="1">
    <source>
        <dbReference type="EMBL" id="KAF2803693.1"/>
    </source>
</evidence>
<gene>
    <name evidence="1 3" type="ORF">BDZ99DRAFT_502930</name>
</gene>
<proteinExistence type="predicted"/>
<accession>A0A6A6Y594</accession>
<sequence length="431" mass="49225">MEVLAYLLSEPLSTLPEVGVVDPHHTTTRILLGIRKTYESDEEHLQRFSNILLNLEKDVTFDALHKTLPFRWSDGERYDVVNPFGDDRQFQYQSLWTFDIQNNVLRYTNRDGCSQILFALLRERAVSLTDMKPLDGPIPLPFEPIFDPEGTYWQPQIKVGNRLRAFTHHLLHDFHHQWRHIHRRRYNSITLRALGRAIIRLSTLDFEVRQNTGGHLPLGVHVWITQLPAWEPFENDIVRVGSIYVVLCQEIQEGLSMARRHLSSRDFINTTASGEAQAQYMVLSVKHIMLCHVTIQHSLECTVPEPLFNGIEPPSDLALDYLIWATASARPWIFTPLQSLPIEVQNIILDYESIGTVEAAKVGCLLGLGSPFLWKDGPLEVTLEERHLTRPSGSTVESQIWFGEHKSGIVYWARASSLRPGPFASSILAGK</sequence>
<dbReference type="Proteomes" id="UP000504636">
    <property type="component" value="Unplaced"/>
</dbReference>
<reference evidence="3" key="3">
    <citation type="submission" date="2025-04" db="UniProtKB">
        <authorList>
            <consortium name="RefSeq"/>
        </authorList>
    </citation>
    <scope>IDENTIFICATION</scope>
    <source>
        <strain evidence="3">CBS 304.34</strain>
    </source>
</reference>
<dbReference type="EMBL" id="MU003716">
    <property type="protein sequence ID" value="KAF2803693.1"/>
    <property type="molecule type" value="Genomic_DNA"/>
</dbReference>
<dbReference type="RefSeq" id="XP_033570657.1">
    <property type="nucleotide sequence ID" value="XM_033723929.1"/>
</dbReference>
<reference evidence="1 3" key="1">
    <citation type="journal article" date="2020" name="Stud. Mycol.">
        <title>101 Dothideomycetes genomes: a test case for predicting lifestyles and emergence of pathogens.</title>
        <authorList>
            <person name="Haridas S."/>
            <person name="Albert R."/>
            <person name="Binder M."/>
            <person name="Bloem J."/>
            <person name="Labutti K."/>
            <person name="Salamov A."/>
            <person name="Andreopoulos B."/>
            <person name="Baker S."/>
            <person name="Barry K."/>
            <person name="Bills G."/>
            <person name="Bluhm B."/>
            <person name="Cannon C."/>
            <person name="Castanera R."/>
            <person name="Culley D."/>
            <person name="Daum C."/>
            <person name="Ezra D."/>
            <person name="Gonzalez J."/>
            <person name="Henrissat B."/>
            <person name="Kuo A."/>
            <person name="Liang C."/>
            <person name="Lipzen A."/>
            <person name="Lutzoni F."/>
            <person name="Magnuson J."/>
            <person name="Mondo S."/>
            <person name="Nolan M."/>
            <person name="Ohm R."/>
            <person name="Pangilinan J."/>
            <person name="Park H.-J."/>
            <person name="Ramirez L."/>
            <person name="Alfaro M."/>
            <person name="Sun H."/>
            <person name="Tritt A."/>
            <person name="Yoshinaga Y."/>
            <person name="Zwiers L.-H."/>
            <person name="Turgeon B."/>
            <person name="Goodwin S."/>
            <person name="Spatafora J."/>
            <person name="Crous P."/>
            <person name="Grigoriev I."/>
        </authorList>
    </citation>
    <scope>NUCLEOTIDE SEQUENCE</scope>
    <source>
        <strain evidence="1 3">CBS 304.34</strain>
    </source>
</reference>
<evidence type="ECO:0000313" key="2">
    <source>
        <dbReference type="Proteomes" id="UP000504636"/>
    </source>
</evidence>
<dbReference type="AlphaFoldDB" id="A0A6A6Y594"/>
<dbReference type="GeneID" id="54464822"/>
<dbReference type="OrthoDB" id="4934446at2759"/>
<evidence type="ECO:0000313" key="3">
    <source>
        <dbReference type="RefSeq" id="XP_033570657.1"/>
    </source>
</evidence>
<organism evidence="1">
    <name type="scientific">Mytilinidion resinicola</name>
    <dbReference type="NCBI Taxonomy" id="574789"/>
    <lineage>
        <taxon>Eukaryota</taxon>
        <taxon>Fungi</taxon>
        <taxon>Dikarya</taxon>
        <taxon>Ascomycota</taxon>
        <taxon>Pezizomycotina</taxon>
        <taxon>Dothideomycetes</taxon>
        <taxon>Pleosporomycetidae</taxon>
        <taxon>Mytilinidiales</taxon>
        <taxon>Mytilinidiaceae</taxon>
        <taxon>Mytilinidion</taxon>
    </lineage>
</organism>
<reference evidence="3" key="2">
    <citation type="submission" date="2020-04" db="EMBL/GenBank/DDBJ databases">
        <authorList>
            <consortium name="NCBI Genome Project"/>
        </authorList>
    </citation>
    <scope>NUCLEOTIDE SEQUENCE</scope>
    <source>
        <strain evidence="3">CBS 304.34</strain>
    </source>
</reference>
<protein>
    <submittedName>
        <fullName evidence="1 3">Uncharacterized protein</fullName>
    </submittedName>
</protein>
<name>A0A6A6Y594_9PEZI</name>
<keyword evidence="2" id="KW-1185">Reference proteome</keyword>